<name>A0A4R1BEX1_9ACTN</name>
<dbReference type="OrthoDB" id="2911799at2"/>
<dbReference type="PANTHER" id="PTHR37029:SF1">
    <property type="entry name" value="SSR1768 PROTEIN"/>
    <property type="match status" value="1"/>
</dbReference>
<dbReference type="PANTHER" id="PTHR37029">
    <property type="entry name" value="SSR1768 PROTEIN"/>
    <property type="match status" value="1"/>
</dbReference>
<reference evidence="1 2" key="1">
    <citation type="submission" date="2019-03" db="EMBL/GenBank/DDBJ databases">
        <title>Whole genome sequence of a novel Rubrobacter taiwanensis strain, isolated from Yellowstone National Park.</title>
        <authorList>
            <person name="Freed S."/>
            <person name="Ramaley R.F."/>
            <person name="Kyndt J.A."/>
        </authorList>
    </citation>
    <scope>NUCLEOTIDE SEQUENCE [LARGE SCALE GENOMIC DNA]</scope>
    <source>
        <strain evidence="1 2">Yellowstone</strain>
    </source>
</reference>
<comment type="caution">
    <text evidence="1">The sequence shown here is derived from an EMBL/GenBank/DDBJ whole genome shotgun (WGS) entry which is preliminary data.</text>
</comment>
<dbReference type="AlphaFoldDB" id="A0A4R1BEX1"/>
<gene>
    <name evidence="1" type="ORF">E0L93_12500</name>
</gene>
<evidence type="ECO:0000313" key="2">
    <source>
        <dbReference type="Proteomes" id="UP000295244"/>
    </source>
</evidence>
<organism evidence="1 2">
    <name type="scientific">Rubrobacter taiwanensis</name>
    <dbReference type="NCBI Taxonomy" id="185139"/>
    <lineage>
        <taxon>Bacteria</taxon>
        <taxon>Bacillati</taxon>
        <taxon>Actinomycetota</taxon>
        <taxon>Rubrobacteria</taxon>
        <taxon>Rubrobacterales</taxon>
        <taxon>Rubrobacteraceae</taxon>
        <taxon>Rubrobacter</taxon>
    </lineage>
</organism>
<proteinExistence type="predicted"/>
<dbReference type="InterPro" id="IPR019270">
    <property type="entry name" value="DUF2283"/>
</dbReference>
<evidence type="ECO:0000313" key="1">
    <source>
        <dbReference type="EMBL" id="TCJ15634.1"/>
    </source>
</evidence>
<accession>A0A4R1BEX1</accession>
<protein>
    <submittedName>
        <fullName evidence="1">DUF2283 domain-containing protein</fullName>
    </submittedName>
</protein>
<dbReference type="Proteomes" id="UP000295244">
    <property type="component" value="Unassembled WGS sequence"/>
</dbReference>
<dbReference type="RefSeq" id="WP_132692412.1">
    <property type="nucleotide sequence ID" value="NZ_SKBU01000023.1"/>
</dbReference>
<keyword evidence="2" id="KW-1185">Reference proteome</keyword>
<dbReference type="EMBL" id="SKBU01000023">
    <property type="protein sequence ID" value="TCJ15634.1"/>
    <property type="molecule type" value="Genomic_DNA"/>
</dbReference>
<sequence>MRVTVDREADALYVYVSDEEVRETREIEDGVILDLDEHGRLVGIEVLYLSTRSKGAQTNTLTLETG</sequence>
<dbReference type="Pfam" id="PF10049">
    <property type="entry name" value="DUF2283"/>
    <property type="match status" value="1"/>
</dbReference>